<keyword evidence="5" id="KW-1185">Reference proteome</keyword>
<feature type="domain" description="Cell wall hydrolase SleB" evidence="1">
    <location>
        <begin position="265"/>
        <end position="375"/>
    </location>
</feature>
<dbReference type="EMBL" id="NNRN01000044">
    <property type="protein sequence ID" value="OYR30336.1"/>
    <property type="molecule type" value="Genomic_DNA"/>
</dbReference>
<dbReference type="AlphaFoldDB" id="A0A256GUB1"/>
<dbReference type="EMBL" id="WBWF01000004">
    <property type="protein sequence ID" value="KAB2704441.1"/>
    <property type="molecule type" value="Genomic_DNA"/>
</dbReference>
<evidence type="ECO:0000313" key="3">
    <source>
        <dbReference type="EMBL" id="OYR30336.1"/>
    </source>
</evidence>
<reference evidence="2 5" key="2">
    <citation type="submission" date="2019-09" db="EMBL/GenBank/DDBJ databases">
        <title>Taxonomic organization of the family Brucellaceae based on a phylogenomic approach.</title>
        <authorList>
            <person name="Leclercq S."/>
            <person name="Cloeckaert A."/>
            <person name="Zygmunt M.S."/>
        </authorList>
    </citation>
    <scope>NUCLEOTIDE SEQUENCE [LARGE SCALE GENOMIC DNA]</scope>
    <source>
        <strain evidence="2 5">LUP23</strain>
    </source>
</reference>
<dbReference type="GO" id="GO:0016787">
    <property type="term" value="F:hydrolase activity"/>
    <property type="evidence" value="ECO:0007669"/>
    <property type="project" value="UniProtKB-KW"/>
</dbReference>
<evidence type="ECO:0000313" key="5">
    <source>
        <dbReference type="Proteomes" id="UP000435957"/>
    </source>
</evidence>
<dbReference type="InterPro" id="IPR042047">
    <property type="entry name" value="SleB_dom1"/>
</dbReference>
<dbReference type="Proteomes" id="UP000216363">
    <property type="component" value="Unassembled WGS sequence"/>
</dbReference>
<protein>
    <submittedName>
        <fullName evidence="2 3">Cell wall hydrolase</fullName>
    </submittedName>
</protein>
<dbReference type="RefSeq" id="WP_094514286.1">
    <property type="nucleotide sequence ID" value="NZ_JBHEEP010000005.1"/>
</dbReference>
<dbReference type="InterPro" id="IPR011105">
    <property type="entry name" value="Cell_wall_hydrolase_SleB"/>
</dbReference>
<reference evidence="3 4" key="1">
    <citation type="submission" date="2017-07" db="EMBL/GenBank/DDBJ databases">
        <title>Draft genome of Ochrobactrum lupini type strain LUP21.</title>
        <authorList>
            <person name="Krzyzanowska D.M."/>
            <person name="Jafra S."/>
        </authorList>
    </citation>
    <scope>NUCLEOTIDE SEQUENCE [LARGE SCALE GENOMIC DNA]</scope>
    <source>
        <strain evidence="3 4">LUP21</strain>
    </source>
</reference>
<comment type="caution">
    <text evidence="3">The sequence shown here is derived from an EMBL/GenBank/DDBJ whole genome shotgun (WGS) entry which is preliminary data.</text>
</comment>
<organism evidence="3 4">
    <name type="scientific">Brucella lupini</name>
    <dbReference type="NCBI Taxonomy" id="255457"/>
    <lineage>
        <taxon>Bacteria</taxon>
        <taxon>Pseudomonadati</taxon>
        <taxon>Pseudomonadota</taxon>
        <taxon>Alphaproteobacteria</taxon>
        <taxon>Hyphomicrobiales</taxon>
        <taxon>Brucellaceae</taxon>
        <taxon>Brucella/Ochrobactrum group</taxon>
        <taxon>Brucella</taxon>
    </lineage>
</organism>
<sequence length="383" mass="42004">MRSKSKVAAQRRSLGGRQRVLAVLCASWLVFGFASPTGIRDAKSEREIGPTADRWAAYVERSDNCSHLQELRLRNANIPGDVGNLDLVVPSQRINLPVERELSLTSQRVVEETKKPRLLSVASRTSPEVRFARQTLAARLFASETDTAYLLRGFANQSDPEIAASQSTFHSPSDDRLVGIPQVLAELVNNDGADILATAYTPKDGFHASSGAFAVLLGTDEEAGRFVPPTTEGDHDWMKQPLPKSVFSSAEQKCLATAIYFEARGEEVKGQAAVAQVILNRVRNPAYPASVCNVVYQNDSWVNRCQFSFACDGIPDVIADRRAYGLAKDVAMAVTGGKIFLPEVASSTHYNATYVSPRWARSMERMTQIGSHIFYRTFGGGWS</sequence>
<dbReference type="Proteomes" id="UP000435957">
    <property type="component" value="Unassembled WGS sequence"/>
</dbReference>
<dbReference type="Gene3D" id="1.10.10.2520">
    <property type="entry name" value="Cell wall hydrolase SleB, domain 1"/>
    <property type="match status" value="1"/>
</dbReference>
<accession>A0A256GUB1</accession>
<evidence type="ECO:0000313" key="2">
    <source>
        <dbReference type="EMBL" id="KAB2704441.1"/>
    </source>
</evidence>
<name>A0A256GUB1_9HYPH</name>
<dbReference type="Pfam" id="PF07486">
    <property type="entry name" value="Hydrolase_2"/>
    <property type="match status" value="1"/>
</dbReference>
<evidence type="ECO:0000313" key="4">
    <source>
        <dbReference type="Proteomes" id="UP000216363"/>
    </source>
</evidence>
<evidence type="ECO:0000259" key="1">
    <source>
        <dbReference type="Pfam" id="PF07486"/>
    </source>
</evidence>
<gene>
    <name evidence="3" type="ORF">CES86_1660</name>
    <name evidence="2" type="ORF">F9L03_07280</name>
</gene>
<keyword evidence="3" id="KW-0378">Hydrolase</keyword>
<proteinExistence type="predicted"/>